<dbReference type="AlphaFoldDB" id="M4EPM2"/>
<proteinExistence type="predicted"/>
<dbReference type="PANTHER" id="PTHR31448">
    <property type="entry name" value="MYOSIN-BINDING PROTEIN 2"/>
    <property type="match status" value="1"/>
</dbReference>
<feature type="transmembrane region" description="Helical" evidence="5">
    <location>
        <begin position="21"/>
        <end position="42"/>
    </location>
</feature>
<protein>
    <recommendedName>
        <fullName evidence="6">GTD-binding domain-containing protein</fullName>
    </recommendedName>
</protein>
<dbReference type="KEGG" id="brp:103836375"/>
<dbReference type="InterPro" id="IPR039306">
    <property type="entry name" value="MYOB"/>
</dbReference>
<sequence>MDTTQIKSQTTSRSFTRALALAFNEWLLMVMLFANSIFTYVITRFADYSQLQSPCLICSRLDHILGRTEHLKTSHWDMFCSKHKSEISSLVYCHAHGKLVDVRGMCETCLLSFDKTSKSNAESYKLLVGKLDDQPSTSPRHCTCCNQLWIPQIDSTGEVLAKPETLAKIGLVIDERTGKETCTPKKSVRFNDLPHVGYTELKVHSDTEQEDVFSEDEGVAVKENDHRIQNVDLETSEKVLKEEEIISLDDSFVTSRAMEHSEAALEEKEDLIQVQDTSIISNSKESPADALLEVSELITVNVVPEISEEVLKEEEITSLDHLLLASRGMEDLIQLRDISLTSDFKELPKNILIEESELTGTSTSVAAETHEDLLVEDTVLEEKEELVHLQDTSVTPDCEESSAGALMGETELLCINDVTTSTSVADETSEDVLMGETVSKEKEEMLHLQDTSLTPDFKQSPAHASLEEAELVCLSDATSTPVSADNPGDILMGEAILKEEEELLHLQDTSLTPDFKQSPAHASLEEAELVCLSDATSTPVSADNPGDILMGEAILKEEEELLHLQDTSLTPDFKQSPAHASLEEAELVCLSDATSTPVSADNPGDILMGEAILKEEEELLHLQDTSLTPDFKQSPAHASLEEAELVCLSDATSTPVSADNPGDILMGEAILKEEEELLHLQDTSLTPDSKESPADALMEKAELVCLNDVTTSTSSDSDTNPEHVLKETQLMPLHETSPEEVPESFTTAETHVDTSKEKDTNQADMTSLESEYVVVSPSKSTNSIPEDSNEFNCVSDNKEETSLTLSEMASHTEAALDSESSSFNSMSVAAETNLDSGEWTQGGGELLDLADAYKNIIVHNESNREAHIEQWMSKDTSRVSQDLKALLTQISASRISPRISIVDQETKNLDYEDMQLLIQKRMLERNESTLSLEGVSVSEIEGESEVERLKRQVDHDRKFLTGLYKELEEERSASAVATNQAMAMITRLQEEKATFQMEALQNLRMMEEQAEYDLEAIQKLNELLVEREKVIQDLEAEIDYFRSKNVTERVSDKVQNCLSGFDEERLYITSCLKKIENMVQEDVDGEAHVDNLARQESVSELRERVEKLKGDFDFLEHVVSSLGHGSEGVQFVEEIASHLQTLSMKRHNHTEC</sequence>
<organism evidence="7 8">
    <name type="scientific">Brassica campestris</name>
    <name type="common">Field mustard</name>
    <dbReference type="NCBI Taxonomy" id="3711"/>
    <lineage>
        <taxon>Eukaryota</taxon>
        <taxon>Viridiplantae</taxon>
        <taxon>Streptophyta</taxon>
        <taxon>Embryophyta</taxon>
        <taxon>Tracheophyta</taxon>
        <taxon>Spermatophyta</taxon>
        <taxon>Magnoliopsida</taxon>
        <taxon>eudicotyledons</taxon>
        <taxon>Gunneridae</taxon>
        <taxon>Pentapetalae</taxon>
        <taxon>rosids</taxon>
        <taxon>malvids</taxon>
        <taxon>Brassicales</taxon>
        <taxon>Brassicaceae</taxon>
        <taxon>Brassiceae</taxon>
        <taxon>Brassica</taxon>
    </lineage>
</organism>
<dbReference type="OMA" id="HEEQIIL"/>
<feature type="domain" description="GTD-binding" evidence="6">
    <location>
        <begin position="944"/>
        <end position="1042"/>
    </location>
</feature>
<keyword evidence="3 5" id="KW-1133">Transmembrane helix</keyword>
<dbReference type="GeneID" id="103836375"/>
<dbReference type="HOGENOM" id="CLU_009392_2_0_1"/>
<dbReference type="PANTHER" id="PTHR31448:SF42">
    <property type="entry name" value="GTD-BINDING DOMAIN-CONTAINING PROTEIN"/>
    <property type="match status" value="1"/>
</dbReference>
<keyword evidence="2 5" id="KW-0812">Transmembrane</keyword>
<reference evidence="7 8" key="1">
    <citation type="journal article" date="2011" name="Nat. Genet.">
        <title>The genome of the mesopolyploid crop species Brassica rapa.</title>
        <authorList>
            <consortium name="Brassica rapa Genome Sequencing Project Consortium"/>
            <person name="Wang X."/>
            <person name="Wang H."/>
            <person name="Wang J."/>
            <person name="Sun R."/>
            <person name="Wu J."/>
            <person name="Liu S."/>
            <person name="Bai Y."/>
            <person name="Mun J.H."/>
            <person name="Bancroft I."/>
            <person name="Cheng F."/>
            <person name="Huang S."/>
            <person name="Li X."/>
            <person name="Hua W."/>
            <person name="Wang J."/>
            <person name="Wang X."/>
            <person name="Freeling M."/>
            <person name="Pires J.C."/>
            <person name="Paterson A.H."/>
            <person name="Chalhoub B."/>
            <person name="Wang B."/>
            <person name="Hayward A."/>
            <person name="Sharpe A.G."/>
            <person name="Park B.S."/>
            <person name="Weisshaar B."/>
            <person name="Liu B."/>
            <person name="Li B."/>
            <person name="Liu B."/>
            <person name="Tong C."/>
            <person name="Song C."/>
            <person name="Duran C."/>
            <person name="Peng C."/>
            <person name="Geng C."/>
            <person name="Koh C."/>
            <person name="Lin C."/>
            <person name="Edwards D."/>
            <person name="Mu D."/>
            <person name="Shen D."/>
            <person name="Soumpourou E."/>
            <person name="Li F."/>
            <person name="Fraser F."/>
            <person name="Conant G."/>
            <person name="Lassalle G."/>
            <person name="King G.J."/>
            <person name="Bonnema G."/>
            <person name="Tang H."/>
            <person name="Wang H."/>
            <person name="Belcram H."/>
            <person name="Zhou H."/>
            <person name="Hirakawa H."/>
            <person name="Abe H."/>
            <person name="Guo H."/>
            <person name="Wang H."/>
            <person name="Jin H."/>
            <person name="Parkin I.A."/>
            <person name="Batley J."/>
            <person name="Kim J.S."/>
            <person name="Just J."/>
            <person name="Li J."/>
            <person name="Xu J."/>
            <person name="Deng J."/>
            <person name="Kim J.A."/>
            <person name="Li J."/>
            <person name="Yu J."/>
            <person name="Meng J."/>
            <person name="Wang J."/>
            <person name="Min J."/>
            <person name="Poulain J."/>
            <person name="Wang J."/>
            <person name="Hatakeyama K."/>
            <person name="Wu K."/>
            <person name="Wang L."/>
            <person name="Fang L."/>
            <person name="Trick M."/>
            <person name="Links M.G."/>
            <person name="Zhao M."/>
            <person name="Jin M."/>
            <person name="Ramchiary N."/>
            <person name="Drou N."/>
            <person name="Berkman P.J."/>
            <person name="Cai Q."/>
            <person name="Huang Q."/>
            <person name="Li R."/>
            <person name="Tabata S."/>
            <person name="Cheng S."/>
            <person name="Zhang S."/>
            <person name="Zhang S."/>
            <person name="Huang S."/>
            <person name="Sato S."/>
            <person name="Sun S."/>
            <person name="Kwon S.J."/>
            <person name="Choi S.R."/>
            <person name="Lee T.H."/>
            <person name="Fan W."/>
            <person name="Zhao X."/>
            <person name="Tan X."/>
            <person name="Xu X."/>
            <person name="Wang Y."/>
            <person name="Qiu Y."/>
            <person name="Yin Y."/>
            <person name="Li Y."/>
            <person name="Du Y."/>
            <person name="Liao Y."/>
            <person name="Lim Y."/>
            <person name="Narusaka Y."/>
            <person name="Wang Y."/>
            <person name="Wang Z."/>
            <person name="Li Z."/>
            <person name="Wang Z."/>
            <person name="Xiong Z."/>
            <person name="Zhang Z."/>
        </authorList>
    </citation>
    <scope>NUCLEOTIDE SEQUENCE [LARGE SCALE GENOMIC DNA]</scope>
    <source>
        <strain evidence="7 8">cv. Chiifu-401-42</strain>
    </source>
</reference>
<evidence type="ECO:0000256" key="2">
    <source>
        <dbReference type="ARBA" id="ARBA00022692"/>
    </source>
</evidence>
<reference evidence="7 8" key="2">
    <citation type="journal article" date="2018" name="Hortic Res">
        <title>Improved Brassica rapa reference genome by single-molecule sequencing and chromosome conformation capture technologies.</title>
        <authorList>
            <person name="Zhang L."/>
            <person name="Cai X."/>
            <person name="Wu J."/>
            <person name="Liu M."/>
            <person name="Grob S."/>
            <person name="Cheng F."/>
            <person name="Liang J."/>
            <person name="Cai C."/>
            <person name="Liu Z."/>
            <person name="Liu B."/>
            <person name="Wang F."/>
            <person name="Li S."/>
            <person name="Liu F."/>
            <person name="Li X."/>
            <person name="Cheng L."/>
            <person name="Yang W."/>
            <person name="Li M.H."/>
            <person name="Grossniklaus U."/>
            <person name="Zheng H."/>
            <person name="Wang X."/>
        </authorList>
    </citation>
    <scope>NUCLEOTIDE SEQUENCE [LARGE SCALE GENOMIC DNA]</scope>
    <source>
        <strain evidence="7 8">cv. Chiifu-401-42</strain>
    </source>
</reference>
<evidence type="ECO:0000256" key="3">
    <source>
        <dbReference type="ARBA" id="ARBA00022989"/>
    </source>
</evidence>
<evidence type="ECO:0000256" key="5">
    <source>
        <dbReference type="SAM" id="Phobius"/>
    </source>
</evidence>
<dbReference type="OrthoDB" id="1047602at2759"/>
<evidence type="ECO:0000259" key="6">
    <source>
        <dbReference type="PROSITE" id="PS51775"/>
    </source>
</evidence>
<keyword evidence="4 5" id="KW-0472">Membrane</keyword>
<keyword evidence="8" id="KW-1185">Reference proteome</keyword>
<name>M4EPM2_BRACM</name>
<dbReference type="GO" id="GO:0016020">
    <property type="term" value="C:membrane"/>
    <property type="evidence" value="ECO:0007669"/>
    <property type="project" value="UniProtKB-SubCell"/>
</dbReference>
<reference evidence="7" key="3">
    <citation type="submission" date="2023-03" db="UniProtKB">
        <authorList>
            <consortium name="EnsemblPlants"/>
        </authorList>
    </citation>
    <scope>IDENTIFICATION</scope>
    <source>
        <strain evidence="7">cv. Chiifu-401-42</strain>
    </source>
</reference>
<dbReference type="EnsemblPlants" id="Bra030742.1">
    <property type="protein sequence ID" value="Bra030742.1-P"/>
    <property type="gene ID" value="Bra030742"/>
</dbReference>
<dbReference type="STRING" id="51351.M4EPM2"/>
<dbReference type="PROSITE" id="PS51775">
    <property type="entry name" value="GTD_BINDING"/>
    <property type="match status" value="1"/>
</dbReference>
<comment type="subcellular location">
    <subcellularLocation>
        <location evidence="1">Membrane</location>
        <topology evidence="1">Single-pass membrane protein</topology>
    </subcellularLocation>
</comment>
<dbReference type="Proteomes" id="UP000011750">
    <property type="component" value="Chromosome A08"/>
</dbReference>
<dbReference type="Gramene" id="Bra030742.1">
    <property type="protein sequence ID" value="Bra030742.1-P"/>
    <property type="gene ID" value="Bra030742"/>
</dbReference>
<accession>M4EPM2</accession>
<dbReference type="InterPro" id="IPR007656">
    <property type="entry name" value="GTD-bd"/>
</dbReference>
<evidence type="ECO:0000256" key="1">
    <source>
        <dbReference type="ARBA" id="ARBA00004167"/>
    </source>
</evidence>
<evidence type="ECO:0000256" key="4">
    <source>
        <dbReference type="ARBA" id="ARBA00023136"/>
    </source>
</evidence>
<evidence type="ECO:0000313" key="7">
    <source>
        <dbReference type="EnsemblPlants" id="Bra030742.1-P"/>
    </source>
</evidence>
<dbReference type="eggNOG" id="ENOG502QPSJ">
    <property type="taxonomic scope" value="Eukaryota"/>
</dbReference>
<dbReference type="Pfam" id="PF04576">
    <property type="entry name" value="Zein-binding"/>
    <property type="match status" value="1"/>
</dbReference>
<evidence type="ECO:0000313" key="8">
    <source>
        <dbReference type="Proteomes" id="UP000011750"/>
    </source>
</evidence>
<dbReference type="GO" id="GO:0080115">
    <property type="term" value="F:myosin XI tail binding"/>
    <property type="evidence" value="ECO:0007669"/>
    <property type="project" value="UniProtKB-ARBA"/>
</dbReference>
<dbReference type="InParanoid" id="M4EPM2"/>